<evidence type="ECO:0000256" key="1">
    <source>
        <dbReference type="ARBA" id="ARBA00022729"/>
    </source>
</evidence>
<feature type="coiled-coil region" evidence="2">
    <location>
        <begin position="2306"/>
        <end position="2364"/>
    </location>
</feature>
<feature type="domain" description="Minor extracellular protease Epr GA-like" evidence="5">
    <location>
        <begin position="835"/>
        <end position="927"/>
    </location>
</feature>
<feature type="coiled-coil region" evidence="2">
    <location>
        <begin position="535"/>
        <end position="597"/>
    </location>
</feature>
<feature type="coiled-coil region" evidence="2">
    <location>
        <begin position="934"/>
        <end position="992"/>
    </location>
</feature>
<dbReference type="Proteomes" id="UP000307747">
    <property type="component" value="Unassembled WGS sequence"/>
</dbReference>
<feature type="domain" description="Minor extracellular protease Epr GA-like" evidence="5">
    <location>
        <begin position="1815"/>
        <end position="1907"/>
    </location>
</feature>
<feature type="coiled-coil region" evidence="2">
    <location>
        <begin position="2012"/>
        <end position="2070"/>
    </location>
</feature>
<feature type="coiled-coil region" evidence="2">
    <location>
        <begin position="3482"/>
        <end position="3509"/>
    </location>
</feature>
<feature type="domain" description="Minor extracellular protease Epr GA-like" evidence="5">
    <location>
        <begin position="2109"/>
        <end position="2201"/>
    </location>
</feature>
<evidence type="ECO:0000259" key="5">
    <source>
        <dbReference type="Pfam" id="PF22775"/>
    </source>
</evidence>
<evidence type="ECO:0000256" key="2">
    <source>
        <dbReference type="SAM" id="Coils"/>
    </source>
</evidence>
<feature type="coiled-coil region" evidence="2">
    <location>
        <begin position="2992"/>
        <end position="3050"/>
    </location>
</feature>
<feature type="domain" description="Minor extracellular protease Epr GA-like" evidence="5">
    <location>
        <begin position="1227"/>
        <end position="1319"/>
    </location>
</feature>
<organism evidence="6 7">
    <name type="scientific">Staphylococcus xylosus</name>
    <dbReference type="NCBI Taxonomy" id="1288"/>
    <lineage>
        <taxon>Bacteria</taxon>
        <taxon>Bacillati</taxon>
        <taxon>Bacillota</taxon>
        <taxon>Bacilli</taxon>
        <taxon>Bacillales</taxon>
        <taxon>Staphylococcaceae</taxon>
        <taxon>Staphylococcus</taxon>
    </lineage>
</organism>
<feature type="region of interest" description="Disordered" evidence="3">
    <location>
        <begin position="3668"/>
        <end position="3702"/>
    </location>
</feature>
<feature type="coiled-coil region" evidence="2">
    <location>
        <begin position="2110"/>
        <end position="2168"/>
    </location>
</feature>
<feature type="domain" description="Minor extracellular protease Epr GA-like" evidence="5">
    <location>
        <begin position="1717"/>
        <end position="1809"/>
    </location>
</feature>
<feature type="coiled-coil region" evidence="2">
    <location>
        <begin position="2502"/>
        <end position="2560"/>
    </location>
</feature>
<feature type="domain" description="Minor extracellular protease Epr GA-like" evidence="5">
    <location>
        <begin position="3481"/>
        <end position="3573"/>
    </location>
</feature>
<feature type="coiled-coil region" evidence="2">
    <location>
        <begin position="1326"/>
        <end position="1384"/>
    </location>
</feature>
<feature type="domain" description="Minor extracellular protease Epr GA-like" evidence="5">
    <location>
        <begin position="2403"/>
        <end position="2495"/>
    </location>
</feature>
<feature type="domain" description="Minor extracellular protease Epr GA-like" evidence="5">
    <location>
        <begin position="2011"/>
        <end position="2103"/>
    </location>
</feature>
<feature type="coiled-coil region" evidence="2">
    <location>
        <begin position="738"/>
        <end position="765"/>
    </location>
</feature>
<feature type="coiled-coil region" evidence="2">
    <location>
        <begin position="1651"/>
        <end position="1678"/>
    </location>
</feature>
<feature type="domain" description="Minor extracellular protease Epr GA-like" evidence="5">
    <location>
        <begin position="2305"/>
        <end position="2397"/>
    </location>
</feature>
<feature type="domain" description="Minor extracellular protease Epr GA-like" evidence="5">
    <location>
        <begin position="2991"/>
        <end position="3083"/>
    </location>
</feature>
<comment type="caution">
    <text evidence="6">The sequence shown here is derived from an EMBL/GenBank/DDBJ whole genome shotgun (WGS) entry which is preliminary data.</text>
</comment>
<feature type="coiled-coil region" evidence="2">
    <location>
        <begin position="1424"/>
        <end position="1482"/>
    </location>
</feature>
<feature type="domain" description="Minor extracellular protease Epr GA-like" evidence="5">
    <location>
        <begin position="933"/>
        <end position="1025"/>
    </location>
</feature>
<feature type="coiled-coil region" evidence="2">
    <location>
        <begin position="836"/>
        <end position="894"/>
    </location>
</feature>
<dbReference type="RefSeq" id="WP_138406081.1">
    <property type="nucleotide sequence ID" value="NZ_VBTJ01000002.1"/>
</dbReference>
<feature type="domain" description="Minor extracellular protease Epr GA-like" evidence="5">
    <location>
        <begin position="3285"/>
        <end position="3377"/>
    </location>
</feature>
<feature type="domain" description="Minor extracellular protease Epr GA-like" evidence="5">
    <location>
        <begin position="539"/>
        <end position="633"/>
    </location>
</feature>
<feature type="region of interest" description="Disordered" evidence="3">
    <location>
        <begin position="97"/>
        <end position="183"/>
    </location>
</feature>
<feature type="coiled-coil region" evidence="2">
    <location>
        <begin position="2698"/>
        <end position="2725"/>
    </location>
</feature>
<feature type="coiled-coil region" evidence="2">
    <location>
        <begin position="2208"/>
        <end position="2235"/>
    </location>
</feature>
<feature type="compositionally biased region" description="Basic and acidic residues" evidence="3">
    <location>
        <begin position="141"/>
        <end position="158"/>
    </location>
</feature>
<evidence type="ECO:0000313" key="7">
    <source>
        <dbReference type="Proteomes" id="UP000307747"/>
    </source>
</evidence>
<feature type="domain" description="Minor extracellular protease Epr GA-like" evidence="5">
    <location>
        <begin position="3187"/>
        <end position="3279"/>
    </location>
</feature>
<feature type="domain" description="Minor extracellular protease Epr GA-like" evidence="5">
    <location>
        <begin position="2501"/>
        <end position="2593"/>
    </location>
</feature>
<feature type="coiled-coil region" evidence="2">
    <location>
        <begin position="3580"/>
        <end position="3607"/>
    </location>
</feature>
<dbReference type="NCBIfam" id="TIGR01168">
    <property type="entry name" value="YSIRK_signal"/>
    <property type="match status" value="1"/>
</dbReference>
<feature type="domain" description="YSIRK Gram-positive signal peptide" evidence="4">
    <location>
        <begin position="11"/>
        <end position="34"/>
    </location>
</feature>
<feature type="domain" description="Minor extracellular protease Epr GA-like" evidence="5">
    <location>
        <begin position="1913"/>
        <end position="2005"/>
    </location>
</feature>
<feature type="domain" description="Minor extracellular protease Epr GA-like" evidence="5">
    <location>
        <begin position="1129"/>
        <end position="1221"/>
    </location>
</feature>
<feature type="compositionally biased region" description="Basic and acidic residues" evidence="3">
    <location>
        <begin position="3687"/>
        <end position="3696"/>
    </location>
</feature>
<feature type="coiled-coil region" evidence="2">
    <location>
        <begin position="1228"/>
        <end position="1255"/>
    </location>
</feature>
<feature type="coiled-coil region" evidence="2">
    <location>
        <begin position="1816"/>
        <end position="1874"/>
    </location>
</feature>
<feature type="domain" description="Minor extracellular protease Epr GA-like" evidence="5">
    <location>
        <begin position="1325"/>
        <end position="1417"/>
    </location>
</feature>
<feature type="domain" description="Minor extracellular protease Epr GA-like" evidence="5">
    <location>
        <begin position="3383"/>
        <end position="3475"/>
    </location>
</feature>
<feature type="coiled-coil region" evidence="2">
    <location>
        <begin position="2600"/>
        <end position="2658"/>
    </location>
</feature>
<dbReference type="Pfam" id="PF22775">
    <property type="entry name" value="GA_3"/>
    <property type="match status" value="32"/>
</dbReference>
<proteinExistence type="predicted"/>
<feature type="domain" description="Minor extracellular protease Epr GA-like" evidence="5">
    <location>
        <begin position="2697"/>
        <end position="2789"/>
    </location>
</feature>
<feature type="coiled-coil region" evidence="2">
    <location>
        <begin position="2894"/>
        <end position="2921"/>
    </location>
</feature>
<feature type="domain" description="Minor extracellular protease Epr GA-like" evidence="5">
    <location>
        <begin position="3579"/>
        <end position="3671"/>
    </location>
</feature>
<feature type="coiled-coil region" evidence="2">
    <location>
        <begin position="3384"/>
        <end position="3442"/>
    </location>
</feature>
<dbReference type="InterPro" id="IPR054725">
    <property type="entry name" value="Epr_GA-like"/>
</dbReference>
<dbReference type="InterPro" id="IPR005877">
    <property type="entry name" value="YSIRK_signal_dom"/>
</dbReference>
<feature type="coiled-coil region" evidence="2">
    <location>
        <begin position="1522"/>
        <end position="1580"/>
    </location>
</feature>
<feature type="domain" description="Minor extracellular protease Epr GA-like" evidence="5">
    <location>
        <begin position="1423"/>
        <end position="1515"/>
    </location>
</feature>
<dbReference type="Pfam" id="PF04650">
    <property type="entry name" value="YSIRK_signal"/>
    <property type="match status" value="1"/>
</dbReference>
<feature type="domain" description="Minor extracellular protease Epr GA-like" evidence="5">
    <location>
        <begin position="2893"/>
        <end position="2985"/>
    </location>
</feature>
<dbReference type="PANTHER" id="PTHR45615">
    <property type="entry name" value="MYOSIN HEAVY CHAIN, NON-MUSCLE"/>
    <property type="match status" value="1"/>
</dbReference>
<feature type="domain" description="Minor extracellular protease Epr GA-like" evidence="5">
    <location>
        <begin position="1521"/>
        <end position="1613"/>
    </location>
</feature>
<feature type="region of interest" description="Disordered" evidence="3">
    <location>
        <begin position="3742"/>
        <end position="3773"/>
    </location>
</feature>
<feature type="domain" description="Minor extracellular protease Epr GA-like" evidence="5">
    <location>
        <begin position="2795"/>
        <end position="2887"/>
    </location>
</feature>
<feature type="domain" description="Minor extracellular protease Epr GA-like" evidence="5">
    <location>
        <begin position="1031"/>
        <end position="1123"/>
    </location>
</feature>
<feature type="domain" description="Minor extracellular protease Epr GA-like" evidence="5">
    <location>
        <begin position="639"/>
        <end position="731"/>
    </location>
</feature>
<evidence type="ECO:0000259" key="4">
    <source>
        <dbReference type="Pfam" id="PF04650"/>
    </source>
</evidence>
<feature type="coiled-coil region" evidence="2">
    <location>
        <begin position="3286"/>
        <end position="3344"/>
    </location>
</feature>
<dbReference type="PANTHER" id="PTHR45615:SF80">
    <property type="entry name" value="GRIP DOMAIN-CONTAINING PROTEIN"/>
    <property type="match status" value="1"/>
</dbReference>
<feature type="coiled-coil region" evidence="2">
    <location>
        <begin position="1130"/>
        <end position="1157"/>
    </location>
</feature>
<feature type="compositionally biased region" description="Basic and acidic residues" evidence="3">
    <location>
        <begin position="97"/>
        <end position="111"/>
    </location>
</feature>
<feature type="domain" description="Minor extracellular protease Epr GA-like" evidence="5">
    <location>
        <begin position="1619"/>
        <end position="1711"/>
    </location>
</feature>
<feature type="domain" description="Minor extracellular protease Epr GA-like" evidence="5">
    <location>
        <begin position="2207"/>
        <end position="2299"/>
    </location>
</feature>
<keyword evidence="1" id="KW-0732">Signal</keyword>
<feature type="coiled-coil region" evidence="2">
    <location>
        <begin position="2796"/>
        <end position="2823"/>
    </location>
</feature>
<feature type="domain" description="Minor extracellular protease Epr GA-like" evidence="5">
    <location>
        <begin position="3089"/>
        <end position="3181"/>
    </location>
</feature>
<evidence type="ECO:0000256" key="3">
    <source>
        <dbReference type="SAM" id="MobiDB-lite"/>
    </source>
</evidence>
<dbReference type="OrthoDB" id="2414032at2"/>
<accession>A0A5R9B1N7</accession>
<evidence type="ECO:0000313" key="6">
    <source>
        <dbReference type="EMBL" id="TLP89753.1"/>
    </source>
</evidence>
<feature type="domain" description="Minor extracellular protease Epr GA-like" evidence="5">
    <location>
        <begin position="736"/>
        <end position="829"/>
    </location>
</feature>
<reference evidence="6 7" key="1">
    <citation type="submission" date="2019-05" db="EMBL/GenBank/DDBJ databases">
        <title>The metagenome of a microbial culture collection derived from dairy environment covers the genomic content of the human microbiome.</title>
        <authorList>
            <person name="Roder T."/>
            <person name="Wuthrich D."/>
            <person name="Sattari Z."/>
            <person name="Von Ah U."/>
            <person name="Bar C."/>
            <person name="Ronchi F."/>
            <person name="Macpherson A.J."/>
            <person name="Ganal-Vonarburg S.C."/>
            <person name="Bruggmann R."/>
            <person name="Vergeres G."/>
        </authorList>
    </citation>
    <scope>NUCLEOTIDE SEQUENCE [LARGE SCALE GENOMIC DNA]</scope>
    <source>
        <strain evidence="6 7">FAM 20833</strain>
    </source>
</reference>
<feature type="domain" description="Minor extracellular protease Epr GA-like" evidence="5">
    <location>
        <begin position="2599"/>
        <end position="2691"/>
    </location>
</feature>
<sequence length="3808" mass="412406">MRVLAEYIARRNNKYSIRKFTIGAASVLLGSILFINQDSEAEAHMVEDKEKVEVQNNAEGQVVSEVKQSDLDKVAENHSKEGKIDGNVSNIVNQKLTESEETNKGAQKHEQTSVNNEEEVKESQKQSAISDKVDEESNYNIEKEQIKKQENNISKENKATISSQEKSSDKITDNTNLKPEENDQYTVEQKNENTDQIKNNSVVVNNDIDNNELNSTPANIQKIESNSDINQANSLNLANLNNEIKKSNQNKPKSRVARSLNISRYNSRFIDRHFGWRLSYDTVQSGDYITTALREVERNRNELTEEERKLFLRNIIRQTSLKNNKSAYNNIFNGDYGVAGNRKINAFQADRINQLLYKMKDLTFNRNNDDYRAVYTFTNQSDVTKNHFGIVEDEIFYNNGEVLIATMVLSKEKGRGTYRFENYAIRPNPSLNKKIKQVFAVYDGRQRVLLQQDHLGYYSYTRPDSGTNGNPNTGGGSGGSVEFVISFDASYYIDINKDKLFGYILSDTLDPNVLRGVNITNQSVDIDDVARRINTALIKAKKKKAEQAIEAAEQAKQQVEQKIQEVIADGAVSPSEKQKVDEAINALEEAKQIAINKLSDVLDGASGKNDLQRRIDEITTSTSPEVNDVDSNGVVDTVQLDEAARAVQAAEEAQRSVSQRLSEVNSDGLITPSEKDEIDRLNQLLKTAKDVAIEKLNDVPDSVNGKGTLKTKLNKISTVTSPEVNDRDSNGVLDTAQLSEAERVIELAEQAKRTAENKLTEITRDGLINPSEKAELDVLIEVLNKAKTNASEKLSNVPEGTTGKVDLQTRLDGIGTVTSPEVNDKDSNGVLDTVQLTEAQQAIEAAEEAKRAVDSKLTEITRDGLINPSEKGELDKLIEALDKAKTNASEKLNNVPEGTAGKSDLQTRLNRISSVTSPEVNDKDGNGILDTVQLTEAQEAIESAEEAKRAVDNKLTEITRDGLINPSEKGELDKLIEALDKAKTNATEKLNNVPEGTTGKIDLQTRLDGISAVTSPEVNDKDSNGVLDTVQLTDAEQAIEAAEEVKRAVDNKLTEITSDGLVNPSEKVELDKLIEVLDKAKTNASEKLSNVPEGTTGKTDLQTRLDSINSVTSPEVNDRDSNGVLDTVQLTEADQAIEAAEEAKRAVDSKLTEITRDGLINPREKAELDVLIEVLNDAKTNASEKLNNVPAGTTGKVDLQTRLDGIGTASSPEVNDKDGNGILDTVQLTEAEQAIEAAEEAKRAVDNKLTEITRDGLINPSEKGELDKLIEALDKAKTSASEKLSNVPEGTTGKIDLQTRLDGIDTVTSPEVNDKDSNGILDTVQLTEAQEEIEAVEEAKRAVDSKLTEITRDGLINPSEKGELDKLIEALDKAKTNATEKLNNVPEGTTGKIDLQTRLDGISAVTSPEVNDKDSNGVLDTVQLTDAEQAIEAAEEVKRAVDNKLTEITSDGLVNPSEKAELDKLIEALDKAQTNVSEKLNNVPEGTTGKVDLQTRLDGIGTVTSPEVNDKDSNGVLDTVQLIEAQQAIEAAEEAKRAVDSKLTEITRDGLINPSEKGELDKLIEALDKAKTNASEKLNNVPEGTAGKTDLQTRLDGISLVTSPEVNDKDSNGVKDTIQLSEADQAIGAVEEAKRAVDSKLTEITSDGLVNPREKAELDKLVETLDKAKENATEKLNNVPEGTTGKIDLQTRLDGIDTVTSPEVNDKDSNGILDTVQLTEAQEEIEAVEEAKRAVDSKLTEITRDGLINPSEKGELDKLIEALDKAKTNATEKLNNVPEGTTGKVDLQTRLDGISAVTSPEVNDKDSNGILDTVQLTEAEQAIEAAEEAKRALDSKLTEITRDGLVNPREKDELDKLIEVLNDAKTNASEKLNNVPDGTTGKVDLQTRLDGIGTATSPEVNDKDSNGVLDTVQLSEADQAIGAAEEAKRDVDSKLTEITSDGLINPSEKAELDVLIEALDKAKANATEKLSNVPEGTTGKVDLQTRLDGIDSVTSPEVNDKDGNGILDTVQLTDAEQAIEAAEEAKRAVDSKLTEITRDGLINPSEKAELDKLIEALDKAKTNASEKLNNVPEGTTGKTDLQTRLDGIDSVTSPEVNDKDGNGVLDTVQLTEAEQAIEAVEEAKRAVDSKLTEITSDGLVNPREKAELDVLIEALDKAQTNASEKLNNVPEGTTGKVDLQTRLDGIGTATSPEVNDKDSNGVLDTVQLTEADQAIETAEEAKRAVDSKLTEITRDGLINPREKAELDVLIEALDKAKTNATEKLNNVPEGTTGKVDLQTRLDGISAVTSPEVNDKDSNGILDTVQLTEAEQAIEAAEEAKRAVDSKLTEITRDGLVNPREKDELDKLIEVLNDAKTNATEKLNNVPEGTTGKVDLQTRLDGIGTATSPEVNDKDSNGVLDTVQLSEADQAIGAAEEAKRDVDSKLTEITSDGLINPSEKTELDVLIEALDKAKANATEKLSNVPEGTTGKVDLQTRLDGIDSVTSPEVNDKDGNGILDTVQLTDAEQAIEAAEEAKRAVDSKLTEITRDGLINPSEKAELDKLIEALDKAKTNASEKLNNVPEGTTGKTDLQTRLDGIDSVTSPEVNDKDGNGVLDTVQLTEAEQAIEAVEEAKRAVDSKLTEITSDGLVNPREKAELDVLIEALDKAQTNASEKLNNVPEGTTGKVDLQTRLDGIGTATSPEVNDKDSNGVLDTVQLTEADQAIETAEEAKRAVDSKLTEITRDGLINPREKAELDVLIEALDKAKTNATEKLNNVPEGTTGKVDLQTRLDGISAVTSPEVNDKDNNGVLDTVQLTEAEKAIEAAEEAKRTVDNKLTEITRDGLINPREKAELDVLIEVLNDAKTNASEKLNSVPEGTTGKTDLQTRLDGIGTATSPEVNDKDSNGVLDTVQLTEAEQAIEAAEEAKRTVDNKLTEITRDGLINPREKAELDVLIEVLNDAKTNASEKLNSVPEGTTGKTDLQTRLDGIGTATSPEVNDKDSNGVLDTVQLTEAEQAIEAAEEAKRAVDSKLTEITSDGFVNPSEKDELDKLIEALDKAKTNATEKLNNVPNGTTGKIDLQTRLDGISTVTSPEVNDKDNNGVLDTVQLTEAEKAIEAAEEAKRAVDSKLTEITSDGLVNPSEKAELDVLIEALDKAKTNASEKLNNVPEGTTGKTDLQTRLDGIDSVTSPEVNDRDSNGVLDTVQLSEAEQAIELAGQAKRAIDIKLTEITSDGLVNPSEKVELDKLIEALDKAKTNATEKLNNVPNGTTGKVDLQTRLDGISAVTSPEVNDRDSNGVLDTVQLTEAEKAIEAAEEAKRAVDNKLTEITRDGLINPSEKGELDKLIEALDKAKENATEKLNNVPKGTTGKIDLQTRLDGISAVTSPEVNDKDGNGILDTVQLTEAEKAIETAEEAKRAVDNKLTEITSDGLVNPSEKGELDKLIEALDKAKENATEKLNNVPDGRIGKVDLQTRLDGIGTVTSPEVNDKDSNGVLDTVQLTDAEQAIEAAEEAKRTVDNKLTEITRDGLVNPSEKGELDVLIEALNKAKTNATEKLNNVPEGTTGKVDLQTRLDGIDSVTSPAVTDQDINGVLDTEQLAKAKKAIQAAEEAKAKVEEKLIEIKKDGLIIPNEREELDKLIQTLQSAKTLAISKINDIPNSSLDKNSLQNRLEKITLVRPPKVNDKDGNGILDIESPNTKGQKHTNINDHLDNSIRKSNSQKSIDKNVKINYSKNRDNTLLNGRLNTELYKHNSELQPLNVSSSHLQTKQNETNGNSERNMNSITHLPNTGENNKDSWIFGTLLGAIGSMMLLRNRQGKKKGTEENN</sequence>
<dbReference type="EMBL" id="VBTJ01000002">
    <property type="protein sequence ID" value="TLP89753.1"/>
    <property type="molecule type" value="Genomic_DNA"/>
</dbReference>
<gene>
    <name evidence="6" type="ORF">FEZ53_09830</name>
</gene>
<protein>
    <submittedName>
        <fullName evidence="6">YSIRK-type signal peptide-containing protein</fullName>
    </submittedName>
</protein>
<name>A0A5R9B1N7_STAXY</name>
<feature type="coiled-coil region" evidence="2">
    <location>
        <begin position="1718"/>
        <end position="1776"/>
    </location>
</feature>
<keyword evidence="2" id="KW-0175">Coiled coil</keyword>